<evidence type="ECO:0000313" key="5">
    <source>
        <dbReference type="EMBL" id="OXS38143.1"/>
    </source>
</evidence>
<keyword evidence="2 5" id="KW-0378">Hydrolase</keyword>
<dbReference type="GO" id="GO:0009313">
    <property type="term" value="P:oligosaccharide catabolic process"/>
    <property type="evidence" value="ECO:0007669"/>
    <property type="project" value="TreeGrafter"/>
</dbReference>
<comment type="caution">
    <text evidence="5">The sequence shown here is derived from an EMBL/GenBank/DDBJ whole genome shotgun (WGS) entry which is preliminary data.</text>
</comment>
<reference evidence="5 6" key="1">
    <citation type="submission" date="2016-03" db="EMBL/GenBank/DDBJ databases">
        <title>Sequencing of Lactobacillus Species from Commercial Turkeys.</title>
        <authorList>
            <person name="Johnson T.J."/>
            <person name="Youmans B.P."/>
            <person name="Case K.A."/>
        </authorList>
    </citation>
    <scope>NUCLEOTIDE SEQUENCE [LARGE SCALE GENOMIC DNA]</scope>
    <source>
        <strain evidence="5 6">UMNLA1</strain>
    </source>
</reference>
<dbReference type="GO" id="GO:0004556">
    <property type="term" value="F:alpha-amylase activity"/>
    <property type="evidence" value="ECO:0007669"/>
    <property type="project" value="TreeGrafter"/>
</dbReference>
<dbReference type="RefSeq" id="WP_089144462.1">
    <property type="nucleotide sequence ID" value="NZ_LUGD01000097.1"/>
</dbReference>
<comment type="similarity">
    <text evidence="1">Belongs to the glycosyl hydrolase 13 family.</text>
</comment>
<dbReference type="InterPro" id="IPR006047">
    <property type="entry name" value="GH13_cat_dom"/>
</dbReference>
<dbReference type="SUPFAM" id="SSF51011">
    <property type="entry name" value="Glycosyl hydrolase domain"/>
    <property type="match status" value="1"/>
</dbReference>
<evidence type="ECO:0000256" key="1">
    <source>
        <dbReference type="ARBA" id="ARBA00008061"/>
    </source>
</evidence>
<keyword evidence="3" id="KW-0326">Glycosidase</keyword>
<sequence length="564" mass="66305">MSEWWKKSVVYQVYLLSFNDSNNDGVGDLKGIEEKLPYLSKLGIDVVWLNPIFESPLVDNGYDISDYEKILPKYGTMDDFLSLLKEAHKLNIKIILDLVVNHTSNEHRWFKESCKGKENPYSDYYIWKDPREDGSEPNNWGSTFGGSAWEYVPSRGQYYLHCFAKEQPDLNWDNPKVRQSIYKMMTKWFELGIDGFRMDVISLISKNPEYPNAPKEVPYTKSYYVGASNGPKVHEYLHEMNEKVLSEYDVMTVGETPNTTSKQALLYTNPNRKELDMVFHFDHMHLDYGKYGKFSDIKFKMSDLRNVLSKWQKDLAEGWNALYWSNHDQPRAVTRFGNDEKYRDKSAKMLATLLHFMKGTPYIYEGEEIGMKNVPFDSLNDYRDIETKYFIEDLRNNSEPEEYIRKCVYLKSRDNARTPMPWNGNEKEGYGFSNGKPWIRYSPDNKNINVEDALKNPNSIFYYYQKLIKLRKSMTIITEGDFKLLNKDDSDVFSYIREMEEKKLVVICSFASKKVNFELPKELVKHISNSRLIISNYDDSNLELPQKLPLCLRPFESLAYYIEE</sequence>
<dbReference type="Pfam" id="PF00128">
    <property type="entry name" value="Alpha-amylase"/>
    <property type="match status" value="1"/>
</dbReference>
<dbReference type="Gene3D" id="3.90.400.10">
    <property type="entry name" value="Oligo-1,6-glucosidase, Domain 2"/>
    <property type="match status" value="1"/>
</dbReference>
<proteinExistence type="inferred from homology"/>
<name>A0A231PTT8_9LACO</name>
<dbReference type="AlphaFoldDB" id="A0A231PTT8"/>
<evidence type="ECO:0000256" key="3">
    <source>
        <dbReference type="ARBA" id="ARBA00023295"/>
    </source>
</evidence>
<dbReference type="FunFam" id="3.90.400.10:FF:000002">
    <property type="entry name" value="Sucrose isomerase"/>
    <property type="match status" value="1"/>
</dbReference>
<dbReference type="InterPro" id="IPR013780">
    <property type="entry name" value="Glyco_hydro_b"/>
</dbReference>
<evidence type="ECO:0000313" key="6">
    <source>
        <dbReference type="Proteomes" id="UP000215261"/>
    </source>
</evidence>
<dbReference type="InterPro" id="IPR017853">
    <property type="entry name" value="GH"/>
</dbReference>
<dbReference type="Proteomes" id="UP000215261">
    <property type="component" value="Unassembled WGS sequence"/>
</dbReference>
<gene>
    <name evidence="5" type="ORF">AYP69_09245</name>
</gene>
<dbReference type="NCBIfam" id="NF008183">
    <property type="entry name" value="PRK10933.1"/>
    <property type="match status" value="1"/>
</dbReference>
<protein>
    <submittedName>
        <fullName evidence="5">Glucohydrolase</fullName>
    </submittedName>
</protein>
<organism evidence="5 6">
    <name type="scientific">Ligilactobacillus agilis</name>
    <dbReference type="NCBI Taxonomy" id="1601"/>
    <lineage>
        <taxon>Bacteria</taxon>
        <taxon>Bacillati</taxon>
        <taxon>Bacillota</taxon>
        <taxon>Bacilli</taxon>
        <taxon>Lactobacillales</taxon>
        <taxon>Lactobacillaceae</taxon>
        <taxon>Ligilactobacillus</taxon>
    </lineage>
</organism>
<dbReference type="Gene3D" id="3.20.20.80">
    <property type="entry name" value="Glycosidases"/>
    <property type="match status" value="1"/>
</dbReference>
<dbReference type="CDD" id="cd11333">
    <property type="entry name" value="AmyAc_SI_OligoGlu_DGase"/>
    <property type="match status" value="1"/>
</dbReference>
<dbReference type="Gene3D" id="2.60.40.1180">
    <property type="entry name" value="Golgi alpha-mannosidase II"/>
    <property type="match status" value="1"/>
</dbReference>
<dbReference type="FunFam" id="3.20.20.80:FF:000064">
    <property type="entry name" value="Oligo-1,6-glucosidase"/>
    <property type="match status" value="1"/>
</dbReference>
<evidence type="ECO:0000256" key="2">
    <source>
        <dbReference type="ARBA" id="ARBA00022801"/>
    </source>
</evidence>
<dbReference type="InterPro" id="IPR045857">
    <property type="entry name" value="O16G_dom_2"/>
</dbReference>
<evidence type="ECO:0000259" key="4">
    <source>
        <dbReference type="SMART" id="SM00642"/>
    </source>
</evidence>
<dbReference type="FunFam" id="2.60.40.1180:FF:000007">
    <property type="entry name" value="Sucrose isomerase"/>
    <property type="match status" value="1"/>
</dbReference>
<dbReference type="PANTHER" id="PTHR10357:SF184">
    <property type="entry name" value="OLIGO-1,6-GLUCOSIDASE 1"/>
    <property type="match status" value="1"/>
</dbReference>
<dbReference type="SUPFAM" id="SSF51445">
    <property type="entry name" value="(Trans)glycosidases"/>
    <property type="match status" value="1"/>
</dbReference>
<dbReference type="PANTHER" id="PTHR10357">
    <property type="entry name" value="ALPHA-AMYLASE FAMILY MEMBER"/>
    <property type="match status" value="1"/>
</dbReference>
<dbReference type="EMBL" id="LUGO01000082">
    <property type="protein sequence ID" value="OXS38143.1"/>
    <property type="molecule type" value="Genomic_DNA"/>
</dbReference>
<dbReference type="SMART" id="SM00642">
    <property type="entry name" value="Aamy"/>
    <property type="match status" value="1"/>
</dbReference>
<feature type="domain" description="Glycosyl hydrolase family 13 catalytic" evidence="4">
    <location>
        <begin position="12"/>
        <end position="417"/>
    </location>
</feature>
<accession>A0A231PTT8</accession>